<comment type="caution">
    <text evidence="1">The sequence shown here is derived from an EMBL/GenBank/DDBJ whole genome shotgun (WGS) entry which is preliminary data.</text>
</comment>
<evidence type="ECO:0000313" key="1">
    <source>
        <dbReference type="EMBL" id="KAK2108131.1"/>
    </source>
</evidence>
<reference evidence="1 2" key="1">
    <citation type="submission" date="2023-05" db="EMBL/GenBank/DDBJ databases">
        <title>B98-5 Cell Line De Novo Hybrid Assembly: An Optical Mapping Approach.</title>
        <authorList>
            <person name="Kananen K."/>
            <person name="Auerbach J.A."/>
            <person name="Kautto E."/>
            <person name="Blachly J.S."/>
        </authorList>
    </citation>
    <scope>NUCLEOTIDE SEQUENCE [LARGE SCALE GENOMIC DNA]</scope>
    <source>
        <strain evidence="1">B95-8</strain>
        <tissue evidence="1">Cell line</tissue>
    </source>
</reference>
<name>A0ABQ9VFH6_SAGOE</name>
<proteinExistence type="predicted"/>
<organism evidence="1 2">
    <name type="scientific">Saguinus oedipus</name>
    <name type="common">Cotton-top tamarin</name>
    <name type="synonym">Oedipomidas oedipus</name>
    <dbReference type="NCBI Taxonomy" id="9490"/>
    <lineage>
        <taxon>Eukaryota</taxon>
        <taxon>Metazoa</taxon>
        <taxon>Chordata</taxon>
        <taxon>Craniata</taxon>
        <taxon>Vertebrata</taxon>
        <taxon>Euteleostomi</taxon>
        <taxon>Mammalia</taxon>
        <taxon>Eutheria</taxon>
        <taxon>Euarchontoglires</taxon>
        <taxon>Primates</taxon>
        <taxon>Haplorrhini</taxon>
        <taxon>Platyrrhini</taxon>
        <taxon>Cebidae</taxon>
        <taxon>Callitrichinae</taxon>
        <taxon>Saguinus</taxon>
    </lineage>
</organism>
<accession>A0ABQ9VFH6</accession>
<protein>
    <submittedName>
        <fullName evidence="1">Uncharacterized protein</fullName>
    </submittedName>
</protein>
<feature type="non-terminal residue" evidence="1">
    <location>
        <position position="77"/>
    </location>
</feature>
<dbReference type="EMBL" id="JASSZA010000006">
    <property type="protein sequence ID" value="KAK2108131.1"/>
    <property type="molecule type" value="Genomic_DNA"/>
</dbReference>
<keyword evidence="2" id="KW-1185">Reference proteome</keyword>
<evidence type="ECO:0000313" key="2">
    <source>
        <dbReference type="Proteomes" id="UP001266305"/>
    </source>
</evidence>
<dbReference type="Proteomes" id="UP001266305">
    <property type="component" value="Unassembled WGS sequence"/>
</dbReference>
<gene>
    <name evidence="1" type="ORF">P7K49_013296</name>
</gene>
<sequence>MSPWRCCPLEVVFLVGGVPLEVMLLEVVIIGDNVPLEMMLPIRVEVPEGISPLELVSLEVKPFRRDAPGGDAFDQLL</sequence>